<protein>
    <submittedName>
        <fullName evidence="1">Uncharacterized protein</fullName>
    </submittedName>
</protein>
<dbReference type="EMBL" id="ABFK02000017">
    <property type="protein sequence ID" value="EDS04035.1"/>
    <property type="molecule type" value="Genomic_DNA"/>
</dbReference>
<name>B0MV82_9BACT</name>
<proteinExistence type="predicted"/>
<reference evidence="1" key="2">
    <citation type="submission" date="2013-09" db="EMBL/GenBank/DDBJ databases">
        <title>Draft genome sequence of Alistipes putredinis (DSM 17216).</title>
        <authorList>
            <person name="Sudarsanam P."/>
            <person name="Ley R."/>
            <person name="Guruge J."/>
            <person name="Turnbaugh P.J."/>
            <person name="Mahowald M."/>
            <person name="Liep D."/>
            <person name="Gordon J."/>
        </authorList>
    </citation>
    <scope>NUCLEOTIDE SEQUENCE</scope>
    <source>
        <strain evidence="1">DSM 17216</strain>
    </source>
</reference>
<evidence type="ECO:0000313" key="2">
    <source>
        <dbReference type="Proteomes" id="UP000005819"/>
    </source>
</evidence>
<dbReference type="AlphaFoldDB" id="B0MV82"/>
<keyword evidence="2" id="KW-1185">Reference proteome</keyword>
<sequence>MFGLWPVITVDSPSFEAIFSAEGFGRPTFFEQSRPGRDRFYWRRARFLFRKPGNFIYICWKKQAGR</sequence>
<accession>B0MV82</accession>
<dbReference type="HOGENOM" id="CLU_2821563_0_0_10"/>
<evidence type="ECO:0000313" key="1">
    <source>
        <dbReference type="EMBL" id="EDS04035.1"/>
    </source>
</evidence>
<comment type="caution">
    <text evidence="1">The sequence shown here is derived from an EMBL/GenBank/DDBJ whole genome shotgun (WGS) entry which is preliminary data.</text>
</comment>
<dbReference type="Proteomes" id="UP000005819">
    <property type="component" value="Unassembled WGS sequence"/>
</dbReference>
<gene>
    <name evidence="1" type="ORF">ALIPUT_01097</name>
</gene>
<organism evidence="1 2">
    <name type="scientific">Alistipes putredinis DSM 17216</name>
    <dbReference type="NCBI Taxonomy" id="445970"/>
    <lineage>
        <taxon>Bacteria</taxon>
        <taxon>Pseudomonadati</taxon>
        <taxon>Bacteroidota</taxon>
        <taxon>Bacteroidia</taxon>
        <taxon>Bacteroidales</taxon>
        <taxon>Rikenellaceae</taxon>
        <taxon>Alistipes</taxon>
    </lineage>
</organism>
<reference evidence="1" key="1">
    <citation type="submission" date="2007-10" db="EMBL/GenBank/DDBJ databases">
        <authorList>
            <person name="Fulton L."/>
            <person name="Clifton S."/>
            <person name="Fulton B."/>
            <person name="Xu J."/>
            <person name="Minx P."/>
            <person name="Pepin K.H."/>
            <person name="Johnson M."/>
            <person name="Thiruvilangam P."/>
            <person name="Bhonagiri V."/>
            <person name="Nash W.E."/>
            <person name="Mardis E.R."/>
            <person name="Wilson R.K."/>
        </authorList>
    </citation>
    <scope>NUCLEOTIDE SEQUENCE [LARGE SCALE GENOMIC DNA]</scope>
    <source>
        <strain evidence="1">DSM 17216</strain>
    </source>
</reference>